<sequence>MAVFSVVELLAVLAAVNVVYFIGLSIYRLYFHPLAKYPGPLLWKLTQWPEARSAWSGRRHLDLHLLHEKYGDIVRIAPEKLSFRTAQALYDIYTDRKTNMVKTGWTHTGEMINPGITTHVLSDRKLHAARRKLLNNAFSERAMNTLDKYMLERIRDWCAYLAQGTENREKSAGKAWGKERDMGLWSTLLTVDVLGELCFGASFGAMKAGSCYIMDLLLASSRFQQQVSFVPIREFLFPFMRPKPLSTIGRIIGSQTAIDKVKYRQDVGVFVEKRFALEKADAEKSEEDKRKDFFYYLLHATDPQTGDKFLPKDLVGEAALLVGAGSDTSSTAMSAMFFYLLRNERALQKLQDEVRSAFADVEEIKYSAKLTNLPYLRACIDEAMRMSPPVPGLLDRLVLPGGADVDGHHIPAGTTVGVPIYAIHHNETYFPKSFEYIPERWIAGDESSRVAGFLVTPTSVEVAKGAFHAFSSGPRGCVGKNMAYMELLTAVGRVMYLFDVRLKQGDRTGEGGLERGEQGRERTGEYQLTDWLISDREGPVVQFKPREGVVV</sequence>
<dbReference type="GO" id="GO:0004497">
    <property type="term" value="F:monooxygenase activity"/>
    <property type="evidence" value="ECO:0007669"/>
    <property type="project" value="UniProtKB-KW"/>
</dbReference>
<dbReference type="OrthoDB" id="1470350at2759"/>
<keyword evidence="4 8" id="KW-0479">Metal-binding</keyword>
<dbReference type="SUPFAM" id="SSF48264">
    <property type="entry name" value="Cytochrome P450"/>
    <property type="match status" value="1"/>
</dbReference>
<evidence type="ECO:0000313" key="12">
    <source>
        <dbReference type="Proteomes" id="UP000053789"/>
    </source>
</evidence>
<dbReference type="InterPro" id="IPR001128">
    <property type="entry name" value="Cyt_P450"/>
</dbReference>
<evidence type="ECO:0000256" key="2">
    <source>
        <dbReference type="ARBA" id="ARBA00010617"/>
    </source>
</evidence>
<evidence type="ECO:0000256" key="10">
    <source>
        <dbReference type="SAM" id="Phobius"/>
    </source>
</evidence>
<dbReference type="RefSeq" id="XP_016625209.1">
    <property type="nucleotide sequence ID" value="XM_016757960.1"/>
</dbReference>
<comment type="similarity">
    <text evidence="2 9">Belongs to the cytochrome P450 family.</text>
</comment>
<evidence type="ECO:0000256" key="3">
    <source>
        <dbReference type="ARBA" id="ARBA00022617"/>
    </source>
</evidence>
<dbReference type="InterPro" id="IPR050121">
    <property type="entry name" value="Cytochrome_P450_monoxygenase"/>
</dbReference>
<evidence type="ECO:0000256" key="5">
    <source>
        <dbReference type="ARBA" id="ARBA00023002"/>
    </source>
</evidence>
<dbReference type="PRINTS" id="PR00463">
    <property type="entry name" value="EP450I"/>
</dbReference>
<dbReference type="InterPro" id="IPR036396">
    <property type="entry name" value="Cyt_P450_sf"/>
</dbReference>
<dbReference type="CDD" id="cd11061">
    <property type="entry name" value="CYP67-like"/>
    <property type="match status" value="1"/>
</dbReference>
<evidence type="ECO:0000256" key="9">
    <source>
        <dbReference type="RuleBase" id="RU000461"/>
    </source>
</evidence>
<keyword evidence="6 8" id="KW-0408">Iron</keyword>
<dbReference type="VEuPathDB" id="FungiDB:Z519_00201"/>
<evidence type="ECO:0000256" key="4">
    <source>
        <dbReference type="ARBA" id="ARBA00022723"/>
    </source>
</evidence>
<dbReference type="EMBL" id="KN846980">
    <property type="protein sequence ID" value="KIW98540.1"/>
    <property type="molecule type" value="Genomic_DNA"/>
</dbReference>
<dbReference type="Pfam" id="PF00067">
    <property type="entry name" value="p450"/>
    <property type="match status" value="1"/>
</dbReference>
<keyword evidence="10" id="KW-0472">Membrane</keyword>
<comment type="cofactor">
    <cofactor evidence="1 8">
        <name>heme</name>
        <dbReference type="ChEBI" id="CHEBI:30413"/>
    </cofactor>
</comment>
<dbReference type="GeneID" id="27693129"/>
<evidence type="ECO:0000256" key="7">
    <source>
        <dbReference type="ARBA" id="ARBA00023033"/>
    </source>
</evidence>
<dbReference type="GO" id="GO:0020037">
    <property type="term" value="F:heme binding"/>
    <property type="evidence" value="ECO:0007669"/>
    <property type="project" value="InterPro"/>
</dbReference>
<feature type="binding site" description="axial binding residue" evidence="8">
    <location>
        <position position="477"/>
    </location>
    <ligand>
        <name>heme</name>
        <dbReference type="ChEBI" id="CHEBI:30413"/>
    </ligand>
    <ligandPart>
        <name>Fe</name>
        <dbReference type="ChEBI" id="CHEBI:18248"/>
    </ligandPart>
</feature>
<gene>
    <name evidence="11" type="ORF">Z519_00201</name>
</gene>
<evidence type="ECO:0000256" key="8">
    <source>
        <dbReference type="PIRSR" id="PIRSR602401-1"/>
    </source>
</evidence>
<accession>A0A0D2I5M9</accession>
<keyword evidence="7 9" id="KW-0503">Monooxygenase</keyword>
<keyword evidence="5 9" id="KW-0560">Oxidoreductase</keyword>
<name>A0A0D2I5M9_CLAB1</name>
<dbReference type="PANTHER" id="PTHR24305:SF237">
    <property type="entry name" value="CYTOCHROME P450 MONOOXYGENASE ATNE-RELATED"/>
    <property type="match status" value="1"/>
</dbReference>
<protein>
    <submittedName>
        <fullName evidence="11">Uncharacterized protein</fullName>
    </submittedName>
</protein>
<organism evidence="11 12">
    <name type="scientific">Cladophialophora bantiana (strain ATCC 10958 / CBS 173.52 / CDC B-1940 / NIH 8579)</name>
    <name type="common">Xylohypha bantiana</name>
    <dbReference type="NCBI Taxonomy" id="1442370"/>
    <lineage>
        <taxon>Eukaryota</taxon>
        <taxon>Fungi</taxon>
        <taxon>Dikarya</taxon>
        <taxon>Ascomycota</taxon>
        <taxon>Pezizomycotina</taxon>
        <taxon>Eurotiomycetes</taxon>
        <taxon>Chaetothyriomycetidae</taxon>
        <taxon>Chaetothyriales</taxon>
        <taxon>Herpotrichiellaceae</taxon>
        <taxon>Cladophialophora</taxon>
    </lineage>
</organism>
<evidence type="ECO:0000256" key="6">
    <source>
        <dbReference type="ARBA" id="ARBA00023004"/>
    </source>
</evidence>
<feature type="transmembrane region" description="Helical" evidence="10">
    <location>
        <begin position="6"/>
        <end position="27"/>
    </location>
</feature>
<keyword evidence="3 8" id="KW-0349">Heme</keyword>
<dbReference type="Gene3D" id="1.10.630.10">
    <property type="entry name" value="Cytochrome P450"/>
    <property type="match status" value="1"/>
</dbReference>
<dbReference type="PANTHER" id="PTHR24305">
    <property type="entry name" value="CYTOCHROME P450"/>
    <property type="match status" value="1"/>
</dbReference>
<keyword evidence="10" id="KW-1133">Transmembrane helix</keyword>
<dbReference type="GO" id="GO:0016705">
    <property type="term" value="F:oxidoreductase activity, acting on paired donors, with incorporation or reduction of molecular oxygen"/>
    <property type="evidence" value="ECO:0007669"/>
    <property type="project" value="InterPro"/>
</dbReference>
<dbReference type="AlphaFoldDB" id="A0A0D2I5M9"/>
<keyword evidence="12" id="KW-1185">Reference proteome</keyword>
<reference evidence="11" key="1">
    <citation type="submission" date="2015-01" db="EMBL/GenBank/DDBJ databases">
        <title>The Genome Sequence of Cladophialophora bantiana CBS 173.52.</title>
        <authorList>
            <consortium name="The Broad Institute Genomics Platform"/>
            <person name="Cuomo C."/>
            <person name="de Hoog S."/>
            <person name="Gorbushina A."/>
            <person name="Stielow B."/>
            <person name="Teixiera M."/>
            <person name="Abouelleil A."/>
            <person name="Chapman S.B."/>
            <person name="Priest M."/>
            <person name="Young S.K."/>
            <person name="Wortman J."/>
            <person name="Nusbaum C."/>
            <person name="Birren B."/>
        </authorList>
    </citation>
    <scope>NUCLEOTIDE SEQUENCE [LARGE SCALE GENOMIC DNA]</scope>
    <source>
        <strain evidence="11">CBS 173.52</strain>
    </source>
</reference>
<evidence type="ECO:0000256" key="1">
    <source>
        <dbReference type="ARBA" id="ARBA00001971"/>
    </source>
</evidence>
<dbReference type="HOGENOM" id="CLU_001570_14_11_1"/>
<dbReference type="InterPro" id="IPR017972">
    <property type="entry name" value="Cyt_P450_CS"/>
</dbReference>
<dbReference type="PRINTS" id="PR00385">
    <property type="entry name" value="P450"/>
</dbReference>
<dbReference type="GO" id="GO:0005506">
    <property type="term" value="F:iron ion binding"/>
    <property type="evidence" value="ECO:0007669"/>
    <property type="project" value="InterPro"/>
</dbReference>
<dbReference type="Proteomes" id="UP000053789">
    <property type="component" value="Unassembled WGS sequence"/>
</dbReference>
<dbReference type="InterPro" id="IPR002401">
    <property type="entry name" value="Cyt_P450_E_grp-I"/>
</dbReference>
<keyword evidence="10" id="KW-0812">Transmembrane</keyword>
<proteinExistence type="inferred from homology"/>
<evidence type="ECO:0000313" key="11">
    <source>
        <dbReference type="EMBL" id="KIW98540.1"/>
    </source>
</evidence>
<dbReference type="PROSITE" id="PS00086">
    <property type="entry name" value="CYTOCHROME_P450"/>
    <property type="match status" value="1"/>
</dbReference>